<keyword evidence="2" id="KW-0808">Transferase</keyword>
<dbReference type="Proteomes" id="UP000253759">
    <property type="component" value="Unassembled WGS sequence"/>
</dbReference>
<dbReference type="Pfam" id="PF24894">
    <property type="entry name" value="Hexapep_GlmU"/>
    <property type="match status" value="1"/>
</dbReference>
<dbReference type="InterPro" id="IPR056818">
    <property type="entry name" value="GlmU/GlgC-like_hexapep"/>
</dbReference>
<dbReference type="GO" id="GO:0005978">
    <property type="term" value="P:glycogen biosynthetic process"/>
    <property type="evidence" value="ECO:0007669"/>
    <property type="project" value="UniProtKB-KW"/>
</dbReference>
<dbReference type="PANTHER" id="PTHR43523:SF2">
    <property type="entry name" value="GLUCOSE-1-PHOSPHATE ADENYLYLTRANSFERASE"/>
    <property type="match status" value="1"/>
</dbReference>
<gene>
    <name evidence="7" type="ORF">DVH29_03705</name>
</gene>
<dbReference type="InterPro" id="IPR011831">
    <property type="entry name" value="ADP-Glc_PPase"/>
</dbReference>
<evidence type="ECO:0000256" key="3">
    <source>
        <dbReference type="ARBA" id="ARBA00022695"/>
    </source>
</evidence>
<dbReference type="Gene3D" id="3.90.550.10">
    <property type="entry name" value="Spore Coat Polysaccharide Biosynthesis Protein SpsA, Chain A"/>
    <property type="match status" value="1"/>
</dbReference>
<feature type="domain" description="Nucleotidyl transferase" evidence="5">
    <location>
        <begin position="17"/>
        <end position="262"/>
    </location>
</feature>
<dbReference type="Pfam" id="PF00483">
    <property type="entry name" value="NTP_transferase"/>
    <property type="match status" value="1"/>
</dbReference>
<protein>
    <submittedName>
        <fullName evidence="7">ADP-glucose pyrophosphorylase</fullName>
    </submittedName>
</protein>
<dbReference type="OrthoDB" id="9814110at2"/>
<evidence type="ECO:0000259" key="6">
    <source>
        <dbReference type="Pfam" id="PF24894"/>
    </source>
</evidence>
<keyword evidence="3" id="KW-0548">Nucleotidyltransferase</keyword>
<comment type="caution">
    <text evidence="7">The sequence shown here is derived from an EMBL/GenBank/DDBJ whole genome shotgun (WGS) entry which is preliminary data.</text>
</comment>
<accession>A0A369W5W0</accession>
<reference evidence="8" key="1">
    <citation type="submission" date="2018-07" db="EMBL/GenBank/DDBJ databases">
        <authorList>
            <person name="Liu B.-T."/>
            <person name="Du Z."/>
        </authorList>
    </citation>
    <scope>NUCLEOTIDE SEQUENCE [LARGE SCALE GENOMIC DNA]</scope>
    <source>
        <strain evidence="8">XYN52</strain>
    </source>
</reference>
<dbReference type="InterPro" id="IPR029044">
    <property type="entry name" value="Nucleotide-diphossugar_trans"/>
</dbReference>
<sequence length="384" mass="41552">MQAVLSRCVPDIGSVATVLLAGGRGTRLHELTEAEAKPAIHFAGSHRIVDFAMANIVRSGLQRLLVATQFAPHTLAAHIPLHWGSHFSPGSLLVRDGRDAYRGTADAVRRNWPVLVESGAEEILVLAADHVYAMDYAQLIQAHRAARAEVTVAVDVVPQAEAREFGVMQADRSGRIVSFREKPADPPAIIGEPGFSMASMGVYVFSRCWLDAALADDDALDFGHHLIPRAVADGVAMAYRLPASPETGRAYWRDVGTLDALRLTQLDFAEALPVPLPDAADAHSWRFGRDSVLMPGASVSRFVRLARAIVSPGAHLPPGLVVGEDPVEDRRWFRRTEGGTVLVTPAMLQRRAQLRPRKTLVALRSVSPTALGARLRPALDNPNA</sequence>
<dbReference type="AlphaFoldDB" id="A0A369W5W0"/>
<dbReference type="Gene3D" id="2.160.10.10">
    <property type="entry name" value="Hexapeptide repeat proteins"/>
    <property type="match status" value="1"/>
</dbReference>
<comment type="similarity">
    <text evidence="1">Belongs to the bacterial/plant glucose-1-phosphate adenylyltransferase family.</text>
</comment>
<feature type="domain" description="Glucose-1-phosphate adenylyltransferase/Bifunctional protein GlmU-like C-terminal hexapeptide" evidence="6">
    <location>
        <begin position="289"/>
        <end position="343"/>
    </location>
</feature>
<keyword evidence="8" id="KW-1185">Reference proteome</keyword>
<evidence type="ECO:0000313" key="7">
    <source>
        <dbReference type="EMBL" id="RDE10046.1"/>
    </source>
</evidence>
<keyword evidence="4" id="KW-0320">Glycogen biosynthesis</keyword>
<name>A0A369W5W0_9HYPH</name>
<organism evidence="7 8">
    <name type="scientific">Pelagibacterium lacus</name>
    <dbReference type="NCBI Taxonomy" id="2282655"/>
    <lineage>
        <taxon>Bacteria</taxon>
        <taxon>Pseudomonadati</taxon>
        <taxon>Pseudomonadota</taxon>
        <taxon>Alphaproteobacteria</taxon>
        <taxon>Hyphomicrobiales</taxon>
        <taxon>Devosiaceae</taxon>
        <taxon>Pelagibacterium</taxon>
    </lineage>
</organism>
<dbReference type="InterPro" id="IPR005835">
    <property type="entry name" value="NTP_transferase_dom"/>
</dbReference>
<evidence type="ECO:0000259" key="5">
    <source>
        <dbReference type="Pfam" id="PF00483"/>
    </source>
</evidence>
<dbReference type="GO" id="GO:0008878">
    <property type="term" value="F:glucose-1-phosphate adenylyltransferase activity"/>
    <property type="evidence" value="ECO:0007669"/>
    <property type="project" value="InterPro"/>
</dbReference>
<evidence type="ECO:0000256" key="4">
    <source>
        <dbReference type="ARBA" id="ARBA00023056"/>
    </source>
</evidence>
<dbReference type="EMBL" id="QQNH01000003">
    <property type="protein sequence ID" value="RDE10046.1"/>
    <property type="molecule type" value="Genomic_DNA"/>
</dbReference>
<evidence type="ECO:0000256" key="2">
    <source>
        <dbReference type="ARBA" id="ARBA00022679"/>
    </source>
</evidence>
<dbReference type="SUPFAM" id="SSF53448">
    <property type="entry name" value="Nucleotide-diphospho-sugar transferases"/>
    <property type="match status" value="1"/>
</dbReference>
<evidence type="ECO:0000313" key="8">
    <source>
        <dbReference type="Proteomes" id="UP000253759"/>
    </source>
</evidence>
<dbReference type="PANTHER" id="PTHR43523">
    <property type="entry name" value="GLUCOSE-1-PHOSPHATE ADENYLYLTRANSFERASE-RELATED"/>
    <property type="match status" value="1"/>
</dbReference>
<proteinExistence type="inferred from homology"/>
<evidence type="ECO:0000256" key="1">
    <source>
        <dbReference type="ARBA" id="ARBA00010443"/>
    </source>
</evidence>